<accession>A0A6B9F5G4</accession>
<evidence type="ECO:0000313" key="1">
    <source>
        <dbReference type="EMBL" id="QGX95755.1"/>
    </source>
</evidence>
<sequence>MYTRRAAAGLGVALLTGAAGCSALSSPEPAVVDTEFEGGIDALFGESDVHVVVRNDGAAGDVEVTLELLDSEGTVLVDESQVVSFEADEQKRVTFTVDVPEDTDDVEATASPA</sequence>
<organism evidence="1 2">
    <name type="scientific">Haloplanus rallus</name>
    <dbReference type="NCBI Taxonomy" id="1816183"/>
    <lineage>
        <taxon>Archaea</taxon>
        <taxon>Methanobacteriati</taxon>
        <taxon>Methanobacteriota</taxon>
        <taxon>Stenosarchaea group</taxon>
        <taxon>Halobacteria</taxon>
        <taxon>Halobacteriales</taxon>
        <taxon>Haloferacaceae</taxon>
        <taxon>Haloplanus</taxon>
    </lineage>
</organism>
<dbReference type="Proteomes" id="UP000428325">
    <property type="component" value="Chromosome"/>
</dbReference>
<dbReference type="KEGG" id="hra:EI982_13645"/>
<gene>
    <name evidence="1" type="ORF">EI982_13645</name>
</gene>
<name>A0A6B9F5G4_9EURY</name>
<evidence type="ECO:0000313" key="2">
    <source>
        <dbReference type="Proteomes" id="UP000428325"/>
    </source>
</evidence>
<reference evidence="1 2" key="1">
    <citation type="submission" date="2018-12" db="EMBL/GenBank/DDBJ databases">
        <title>Complete genome sequence of Haloplanus rallus MBLA0036.</title>
        <authorList>
            <person name="Nam Y.-d."/>
            <person name="Kang J."/>
            <person name="Chung W.-H."/>
            <person name="Park Y.S."/>
        </authorList>
    </citation>
    <scope>NUCLEOTIDE SEQUENCE [LARGE SCALE GENOMIC DNA]</scope>
    <source>
        <strain evidence="1 2">MBLA0036</strain>
    </source>
</reference>
<dbReference type="RefSeq" id="WP_157690216.1">
    <property type="nucleotide sequence ID" value="NZ_CP034345.1"/>
</dbReference>
<dbReference type="EMBL" id="CP034345">
    <property type="protein sequence ID" value="QGX95755.1"/>
    <property type="molecule type" value="Genomic_DNA"/>
</dbReference>
<dbReference type="PROSITE" id="PS51257">
    <property type="entry name" value="PROKAR_LIPOPROTEIN"/>
    <property type="match status" value="1"/>
</dbReference>
<dbReference type="OrthoDB" id="303349at2157"/>
<proteinExistence type="predicted"/>
<dbReference type="AlphaFoldDB" id="A0A6B9F5G4"/>
<keyword evidence="2" id="KW-1185">Reference proteome</keyword>
<protein>
    <recommendedName>
        <fullName evidence="3">CARDB domain-containing protein</fullName>
    </recommendedName>
</protein>
<evidence type="ECO:0008006" key="3">
    <source>
        <dbReference type="Google" id="ProtNLM"/>
    </source>
</evidence>
<dbReference type="GeneID" id="99243443"/>